<evidence type="ECO:0000313" key="2">
    <source>
        <dbReference type="Proteomes" id="UP000222310"/>
    </source>
</evidence>
<dbReference type="AlphaFoldDB" id="A0A9Q5Z582"/>
<reference evidence="1 2" key="1">
    <citation type="submission" date="2015-02" db="EMBL/GenBank/DDBJ databases">
        <title>Nostoc linckia genome annotation.</title>
        <authorList>
            <person name="Zhou Z."/>
        </authorList>
    </citation>
    <scope>NUCLEOTIDE SEQUENCE [LARGE SCALE GENOMIC DNA]</scope>
    <source>
        <strain evidence="2">z8</strain>
    </source>
</reference>
<dbReference type="RefSeq" id="WP_180270032.1">
    <property type="nucleotide sequence ID" value="NZ_LAHD01000173.1"/>
</dbReference>
<comment type="caution">
    <text evidence="1">The sequence shown here is derived from an EMBL/GenBank/DDBJ whole genome shotgun (WGS) entry which is preliminary data.</text>
</comment>
<proteinExistence type="predicted"/>
<feature type="non-terminal residue" evidence="1">
    <location>
        <position position="1"/>
    </location>
</feature>
<sequence>GELAHTDGDNFQPIRKHRAGAAAAGEVRKTFDEVFLRSWRILTATISSQSENTAPVLRLRVRSEKPLMKSFFRLFSCDIFKLSVEGAGA</sequence>
<name>A0A9Q5Z582_NOSLI</name>
<dbReference type="EMBL" id="LAHD01000173">
    <property type="protein sequence ID" value="PHJ94021.1"/>
    <property type="molecule type" value="Genomic_DNA"/>
</dbReference>
<evidence type="ECO:0000313" key="1">
    <source>
        <dbReference type="EMBL" id="PHJ94021.1"/>
    </source>
</evidence>
<accession>A0A9Q5Z582</accession>
<gene>
    <name evidence="1" type="ORF">VF08_34385</name>
</gene>
<dbReference type="Proteomes" id="UP000222310">
    <property type="component" value="Unassembled WGS sequence"/>
</dbReference>
<organism evidence="1 2">
    <name type="scientific">Nostoc linckia z8</name>
    <dbReference type="NCBI Taxonomy" id="1628746"/>
    <lineage>
        <taxon>Bacteria</taxon>
        <taxon>Bacillati</taxon>
        <taxon>Cyanobacteriota</taxon>
        <taxon>Cyanophyceae</taxon>
        <taxon>Nostocales</taxon>
        <taxon>Nostocaceae</taxon>
        <taxon>Nostoc</taxon>
    </lineage>
</organism>
<protein>
    <submittedName>
        <fullName evidence="1">Uncharacterized protein</fullName>
    </submittedName>
</protein>